<feature type="compositionally biased region" description="Polar residues" evidence="1">
    <location>
        <begin position="34"/>
        <end position="46"/>
    </location>
</feature>
<evidence type="ECO:0000313" key="3">
    <source>
        <dbReference type="Proteomes" id="UP000095282"/>
    </source>
</evidence>
<dbReference type="SUPFAM" id="SSF56436">
    <property type="entry name" value="C-type lectin-like"/>
    <property type="match status" value="1"/>
</dbReference>
<feature type="chain" id="PRO_5009309894" evidence="2">
    <location>
        <begin position="24"/>
        <end position="198"/>
    </location>
</feature>
<evidence type="ECO:0000256" key="2">
    <source>
        <dbReference type="SAM" id="SignalP"/>
    </source>
</evidence>
<evidence type="ECO:0000256" key="1">
    <source>
        <dbReference type="SAM" id="MobiDB-lite"/>
    </source>
</evidence>
<dbReference type="Gene3D" id="3.10.100.10">
    <property type="entry name" value="Mannose-Binding Protein A, subunit A"/>
    <property type="match status" value="1"/>
</dbReference>
<accession>A0A1I7V4B0</accession>
<sequence>MLSFRLFTLLLVFSLLNERIAESDDKAPFKDGESTPSSVLNSSPTTTIKPCGASDRTFLRKSGYWCSNLSTLSTPYQVSFSRAETNCKVAGYVVSSFETEEEWNYYINRAQSNPISNVTSIWLGVGYNECTNKYYWNDGNAIETLEPQPTVLNATGKTAWFLNEGSNTPGKRVLKTVDASPGGAPYVRGYVCGKPGRT</sequence>
<protein>
    <submittedName>
        <fullName evidence="4">C-type lectin domain-containing protein</fullName>
    </submittedName>
</protein>
<reference evidence="4" key="1">
    <citation type="submission" date="2016-11" db="UniProtKB">
        <authorList>
            <consortium name="WormBaseParasite"/>
        </authorList>
    </citation>
    <scope>IDENTIFICATION</scope>
</reference>
<feature type="region of interest" description="Disordered" evidence="1">
    <location>
        <begin position="26"/>
        <end position="46"/>
    </location>
</feature>
<proteinExistence type="predicted"/>
<dbReference type="InterPro" id="IPR016187">
    <property type="entry name" value="CTDL_fold"/>
</dbReference>
<dbReference type="AlphaFoldDB" id="A0A1I7V4B0"/>
<feature type="signal peptide" evidence="2">
    <location>
        <begin position="1"/>
        <end position="23"/>
    </location>
</feature>
<keyword evidence="3" id="KW-1185">Reference proteome</keyword>
<dbReference type="WBParaSite" id="Csp11.Scaffold630.g22253.t1">
    <property type="protein sequence ID" value="Csp11.Scaffold630.g22253.t1"/>
    <property type="gene ID" value="Csp11.Scaffold630.g22253"/>
</dbReference>
<organism evidence="3 4">
    <name type="scientific">Caenorhabditis tropicalis</name>
    <dbReference type="NCBI Taxonomy" id="1561998"/>
    <lineage>
        <taxon>Eukaryota</taxon>
        <taxon>Metazoa</taxon>
        <taxon>Ecdysozoa</taxon>
        <taxon>Nematoda</taxon>
        <taxon>Chromadorea</taxon>
        <taxon>Rhabditida</taxon>
        <taxon>Rhabditina</taxon>
        <taxon>Rhabditomorpha</taxon>
        <taxon>Rhabditoidea</taxon>
        <taxon>Rhabditidae</taxon>
        <taxon>Peloderinae</taxon>
        <taxon>Caenorhabditis</taxon>
    </lineage>
</organism>
<dbReference type="CDD" id="cd00037">
    <property type="entry name" value="CLECT"/>
    <property type="match status" value="1"/>
</dbReference>
<keyword evidence="2" id="KW-0732">Signal</keyword>
<dbReference type="Proteomes" id="UP000095282">
    <property type="component" value="Unplaced"/>
</dbReference>
<name>A0A1I7V4B0_9PELO</name>
<evidence type="ECO:0000313" key="4">
    <source>
        <dbReference type="WBParaSite" id="Csp11.Scaffold630.g22253.t1"/>
    </source>
</evidence>
<dbReference type="InterPro" id="IPR016186">
    <property type="entry name" value="C-type_lectin-like/link_sf"/>
</dbReference>
<dbReference type="eggNOG" id="ENOG502TIS9">
    <property type="taxonomic scope" value="Eukaryota"/>
</dbReference>